<organism evidence="2 3">
    <name type="scientific">Maribacter aquivivus</name>
    <dbReference type="NCBI Taxonomy" id="228958"/>
    <lineage>
        <taxon>Bacteria</taxon>
        <taxon>Pseudomonadati</taxon>
        <taxon>Bacteroidota</taxon>
        <taxon>Flavobacteriia</taxon>
        <taxon>Flavobacteriales</taxon>
        <taxon>Flavobacteriaceae</taxon>
        <taxon>Maribacter</taxon>
    </lineage>
</organism>
<name>A0A1M6UI52_9FLAO</name>
<dbReference type="RefSeq" id="WP_139252012.1">
    <property type="nucleotide sequence ID" value="NZ_FQZX01000003.1"/>
</dbReference>
<dbReference type="AlphaFoldDB" id="A0A1M6UI52"/>
<feature type="chain" id="PRO_5012703254" description="Tetratricopeptide repeat protein" evidence="1">
    <location>
        <begin position="20"/>
        <end position="470"/>
    </location>
</feature>
<reference evidence="3" key="1">
    <citation type="submission" date="2016-11" db="EMBL/GenBank/DDBJ databases">
        <authorList>
            <person name="Varghese N."/>
            <person name="Submissions S."/>
        </authorList>
    </citation>
    <scope>NUCLEOTIDE SEQUENCE [LARGE SCALE GENOMIC DNA]</scope>
    <source>
        <strain evidence="3">DSM 16478</strain>
    </source>
</reference>
<evidence type="ECO:0008006" key="4">
    <source>
        <dbReference type="Google" id="ProtNLM"/>
    </source>
</evidence>
<keyword evidence="1" id="KW-0732">Signal</keyword>
<dbReference type="STRING" id="228958.SAMN04488007_3650"/>
<dbReference type="OrthoDB" id="1237882at2"/>
<evidence type="ECO:0000313" key="3">
    <source>
        <dbReference type="Proteomes" id="UP000184314"/>
    </source>
</evidence>
<feature type="signal peptide" evidence="1">
    <location>
        <begin position="1"/>
        <end position="19"/>
    </location>
</feature>
<gene>
    <name evidence="2" type="ORF">SAMN04488007_3650</name>
</gene>
<keyword evidence="3" id="KW-1185">Reference proteome</keyword>
<dbReference type="EMBL" id="FQZX01000003">
    <property type="protein sequence ID" value="SHK68768.1"/>
    <property type="molecule type" value="Genomic_DNA"/>
</dbReference>
<evidence type="ECO:0000256" key="1">
    <source>
        <dbReference type="SAM" id="SignalP"/>
    </source>
</evidence>
<proteinExistence type="predicted"/>
<sequence length="470" mass="54481">MKKISILLTILLCNQFIIAQEGFTPKVEKFIDNYISTFNESNPEIKKINKWYANFKKADKPSKKDYEHKLIGLGIEISKEKEIASSYIPASYTLDKGKIAVKNITSKKYEQELIDSYASAYFKNNTLLKKENLYEELVNDNFIFNSGKFKENERELYVKPSFVLLFIRVYENNLYIISINSNYSIWKNREIIFYKFDLSLGTKLPVTTDNFSKIKPEITNTNYIIPNRWENTNRLYHDQAIDELRDTVNLLAQIPPYSNNLDFVTNAKGLDTKLTRDNVKNYIPQLQFFENYKVELDNKMAENIGYYAKESVKNVNHYAAHALADIYMNKKEYSLAVSSFGKALTNKYHTAGGTRYIRCLNRIYSDLAEASFAVNEPDIGVLYLLAIIAQQNTSSDYADEQLTAYAKTINTKKFKENLIMAINSAEEKGELEYTITFKNHTGTFEIPYFSSLNNVKVYLVKSDTYNNFKH</sequence>
<dbReference type="Proteomes" id="UP000184314">
    <property type="component" value="Unassembled WGS sequence"/>
</dbReference>
<evidence type="ECO:0000313" key="2">
    <source>
        <dbReference type="EMBL" id="SHK68768.1"/>
    </source>
</evidence>
<protein>
    <recommendedName>
        <fullName evidence="4">Tetratricopeptide repeat protein</fullName>
    </recommendedName>
</protein>
<accession>A0A1M6UI52</accession>